<comment type="caution">
    <text evidence="8">The sequence shown here is derived from an EMBL/GenBank/DDBJ whole genome shotgun (WGS) entry which is preliminary data.</text>
</comment>
<evidence type="ECO:0000256" key="3">
    <source>
        <dbReference type="ARBA" id="ARBA00022723"/>
    </source>
</evidence>
<dbReference type="EMBL" id="JPKY01000108">
    <property type="protein sequence ID" value="KFH41963.1"/>
    <property type="molecule type" value="Genomic_DNA"/>
</dbReference>
<evidence type="ECO:0000256" key="6">
    <source>
        <dbReference type="ARBA" id="ARBA00023239"/>
    </source>
</evidence>
<evidence type="ECO:0000313" key="8">
    <source>
        <dbReference type="EMBL" id="KFH41963.1"/>
    </source>
</evidence>
<keyword evidence="5" id="KW-0413">Isomerase</keyword>
<gene>
    <name evidence="8" type="ORF">ACRE_073090</name>
</gene>
<evidence type="ECO:0000256" key="5">
    <source>
        <dbReference type="ARBA" id="ARBA00023235"/>
    </source>
</evidence>
<dbReference type="GO" id="GO:0010333">
    <property type="term" value="F:terpene synthase activity"/>
    <property type="evidence" value="ECO:0007669"/>
    <property type="project" value="InterPro"/>
</dbReference>
<feature type="region of interest" description="Disordered" evidence="7">
    <location>
        <begin position="815"/>
        <end position="841"/>
    </location>
</feature>
<accession>A0A086SXY1</accession>
<evidence type="ECO:0000256" key="7">
    <source>
        <dbReference type="SAM" id="MobiDB-lite"/>
    </source>
</evidence>
<reference evidence="9" key="1">
    <citation type="journal article" date="2014" name="Genome Announc.">
        <title>Genome sequence and annotation of Acremonium chrysogenum, producer of the beta-lactam antibiotic cephalosporin C.</title>
        <authorList>
            <person name="Terfehr D."/>
            <person name="Dahlmann T.A."/>
            <person name="Specht T."/>
            <person name="Zadra I."/>
            <person name="Kuernsteiner H."/>
            <person name="Kueck U."/>
        </authorList>
    </citation>
    <scope>NUCLEOTIDE SEQUENCE [LARGE SCALE GENOMIC DNA]</scope>
    <source>
        <strain evidence="9">ATCC 11550 / CBS 779.69 / DSM 880 / IAM 14645 / JCM 23072 / IMI 49137</strain>
    </source>
</reference>
<keyword evidence="9" id="KW-1185">Reference proteome</keyword>
<evidence type="ECO:0000256" key="2">
    <source>
        <dbReference type="ARBA" id="ARBA00006333"/>
    </source>
</evidence>
<dbReference type="Gene3D" id="1.50.10.160">
    <property type="match status" value="1"/>
</dbReference>
<keyword evidence="3" id="KW-0479">Metal-binding</keyword>
<dbReference type="STRING" id="857340.A0A086SXY1"/>
<dbReference type="OrthoDB" id="2343925at2759"/>
<dbReference type="GO" id="GO:0016102">
    <property type="term" value="P:diterpenoid biosynthetic process"/>
    <property type="evidence" value="ECO:0007669"/>
    <property type="project" value="TreeGrafter"/>
</dbReference>
<evidence type="ECO:0000256" key="1">
    <source>
        <dbReference type="ARBA" id="ARBA00001946"/>
    </source>
</evidence>
<dbReference type="GO" id="GO:0016853">
    <property type="term" value="F:isomerase activity"/>
    <property type="evidence" value="ECO:0007669"/>
    <property type="project" value="UniProtKB-KW"/>
</dbReference>
<dbReference type="GO" id="GO:0000287">
    <property type="term" value="F:magnesium ion binding"/>
    <property type="evidence" value="ECO:0007669"/>
    <property type="project" value="TreeGrafter"/>
</dbReference>
<keyword evidence="4" id="KW-0460">Magnesium</keyword>
<evidence type="ECO:0000256" key="4">
    <source>
        <dbReference type="ARBA" id="ARBA00022842"/>
    </source>
</evidence>
<dbReference type="InterPro" id="IPR008930">
    <property type="entry name" value="Terpenoid_cyclase/PrenylTrfase"/>
</dbReference>
<comment type="cofactor">
    <cofactor evidence="1">
        <name>Mg(2+)</name>
        <dbReference type="ChEBI" id="CHEBI:18420"/>
    </cofactor>
</comment>
<dbReference type="PANTHER" id="PTHR31739">
    <property type="entry name" value="ENT-COPALYL DIPHOSPHATE SYNTHASE, CHLOROPLASTIC"/>
    <property type="match status" value="1"/>
</dbReference>
<protein>
    <submittedName>
        <fullName evidence="8">Copalyl diphosphate synthase-like protein</fullName>
    </submittedName>
</protein>
<dbReference type="InterPro" id="IPR017057">
    <property type="entry name" value="Ent-kaurene_synthase_fun"/>
</dbReference>
<comment type="similarity">
    <text evidence="2">Belongs to the terpene synthase family.</text>
</comment>
<dbReference type="AlphaFoldDB" id="A0A086SXY1"/>
<dbReference type="PANTHER" id="PTHR31739:SF25">
    <property type="entry name" value="(E,E)-GERANYLLINALOOL SYNTHASE"/>
    <property type="match status" value="1"/>
</dbReference>
<dbReference type="HOGENOM" id="CLU_005861_0_0_1"/>
<evidence type="ECO:0000313" key="9">
    <source>
        <dbReference type="Proteomes" id="UP000029964"/>
    </source>
</evidence>
<dbReference type="InterPro" id="IPR050148">
    <property type="entry name" value="Terpene_synthase-like"/>
</dbReference>
<organism evidence="8 9">
    <name type="scientific">Hapsidospora chrysogenum (strain ATCC 11550 / CBS 779.69 / DSM 880 / IAM 14645 / JCM 23072 / IMI 49137)</name>
    <name type="common">Acremonium chrysogenum</name>
    <dbReference type="NCBI Taxonomy" id="857340"/>
    <lineage>
        <taxon>Eukaryota</taxon>
        <taxon>Fungi</taxon>
        <taxon>Dikarya</taxon>
        <taxon>Ascomycota</taxon>
        <taxon>Pezizomycotina</taxon>
        <taxon>Sordariomycetes</taxon>
        <taxon>Hypocreomycetidae</taxon>
        <taxon>Hypocreales</taxon>
        <taxon>Bionectriaceae</taxon>
        <taxon>Hapsidospora</taxon>
    </lineage>
</organism>
<sequence length="1020" mass="113465">MAADNLDTMHNVESLVGGVKSLMQRALQYYDRETGYGTMSCAPYDTAWVALVAKEVDGQKQWLFPECFEHLLATQASSGAWSWTQDAGDSNIDAILNTAGPLLALKRHAASPLQLHHDPELMADRIARATGALKSQLATWDISTTDHVGFEIIVPAMLEYLEQEDEAGSLTFAFDAKAPLMKINQVKMARFRPEYLYGPHRMTALHSLEAFIGKIDFDKVSHHKTGGSMLGSPSSTSAYLMHSTTWDDESEAYLRNVIKLSAGQNTGAIPSAFPSTYFETSWLLSTVLRAGYTPAELESTELTQMTEILREAYEQEGGVLGFAPFFEPDVDDSAKTITSLTQLGQPLSPQKLIEVFEAPTHFRTYSGERDPSLSANCNALIALLHSDPASYSSQILKITRFLSDYWWKSDGKIKDKWNTSHLYPSLLLVEALVDVLAAVEQDKLPGVFDDETLGRLAITLFQASFRPLLDQKPGGSWDQSVEETAYGILILAESRKLHMFDDLLEPLDAAIERGAAYIRANLDQPARYIWIEKVSYTSPVVAQSYVLAALRVASDTLARRSPPSIGSSVWDRSRASGLQKHVALFAKAPLFAAHPLWELTGSMVESSLFTRLLRSHRTSVFDRTDVEEDKYFDVIPFFWTSSNNRARCYVCTDFIYEMSIIALLNFQVDEFMEATAGPTFVGRFDELRDLIREMLVDDGVVPIIPYKTTNGVNGVNGTNGVNGINGTNGTNGSNGTHGVNGTNGAKVANDTNGTHQIKALDMTDRSPTYIHVFTHLSRFLNFILQHRWVKTASAWDQKLLRRELKKYLLAHTQQAEDSIRPHDSTQEQAQAHASGRPQPVSTRTTTFFDWVRTTSADHISCPYSFAFICCFMSSTLTPRGGGSDCFPSAGEKYMGSAMCRHLSTMCRMYNDLGSTERDRDEGNLNSIDFAEFASHRDLKSMQRALLTLADYERQAYKDALARLDSIRLEYCAEGAAAGDAEEARLGARRMAVWSMFCEEVDLYGQVYVVRDISSRILGSD</sequence>
<name>A0A086SXY1_HAPC1</name>
<dbReference type="PIRSF" id="PIRSF036498">
    <property type="entry name" value="Ent-kaurene_synthase_fungi"/>
    <property type="match status" value="1"/>
</dbReference>
<proteinExistence type="inferred from homology"/>
<keyword evidence="6" id="KW-0456">Lyase</keyword>
<dbReference type="Gene3D" id="1.50.10.20">
    <property type="match status" value="1"/>
</dbReference>
<dbReference type="Proteomes" id="UP000029964">
    <property type="component" value="Unassembled WGS sequence"/>
</dbReference>
<dbReference type="SUPFAM" id="SSF48239">
    <property type="entry name" value="Terpenoid cyclases/Protein prenyltransferases"/>
    <property type="match status" value="1"/>
</dbReference>